<protein>
    <recommendedName>
        <fullName evidence="7">Endolytic murein transglycosylase</fullName>
        <ecNumber evidence="7">4.2.2.29</ecNumber>
    </recommendedName>
    <alternativeName>
        <fullName evidence="7">Peptidoglycan lytic transglycosylase</fullName>
    </alternativeName>
    <alternativeName>
        <fullName evidence="7">Peptidoglycan polymerization terminase</fullName>
    </alternativeName>
</protein>
<sequence>MSDDLGLFSDDAGERPYGRRSARHDRQRVRRRRRRRWVTALAGLFVLVLVGGGVVYGASQLLKIGSFEDYEGAGEGSVVIEVKSGDTTSAIGSTMRQQDVVASTKAFTQAAEQSKDIASVQPGFYLMKSRMSGAAAVERILDPSAKVGALEIRGGMRLEDQAAPNGERTPGILSLLAEASCAEIDGQEQCVSSEELHRVAETADLAALGVPEWAIGPASQAEPKRRLEGLLMPGLYDVKPGENAEELLRSVVESSAAQLEVAGLPQAAEGTGFTPYEVLTIASLAQSEGIAKDFEKVTRVVYNRVNEAQMPLQFDSTINYPLDKPTLLTNREDRERPGPYNSYQNQGLPPTPISSASKEAVTAAEKPAEGSWVYFVKCYQDGTSCFSDTMEQHQAAIREARERGAF</sequence>
<keyword evidence="6 7" id="KW-0961">Cell wall biogenesis/degradation</keyword>
<dbReference type="PANTHER" id="PTHR30518:SF2">
    <property type="entry name" value="ENDOLYTIC MUREIN TRANSGLYCOSYLASE"/>
    <property type="match status" value="1"/>
</dbReference>
<gene>
    <name evidence="7 9" type="primary">mltG</name>
    <name evidence="9" type="ORF">GIY23_09125</name>
</gene>
<dbReference type="Pfam" id="PF02618">
    <property type="entry name" value="YceG"/>
    <property type="match status" value="1"/>
</dbReference>
<evidence type="ECO:0000256" key="3">
    <source>
        <dbReference type="ARBA" id="ARBA00022989"/>
    </source>
</evidence>
<evidence type="ECO:0000313" key="9">
    <source>
        <dbReference type="EMBL" id="QGK69657.1"/>
    </source>
</evidence>
<name>A0A5Q3QFQ8_9PSEU</name>
<keyword evidence="4 7" id="KW-0472">Membrane</keyword>
<evidence type="ECO:0000313" key="10">
    <source>
        <dbReference type="Proteomes" id="UP000371041"/>
    </source>
</evidence>
<dbReference type="InterPro" id="IPR003770">
    <property type="entry name" value="MLTG-like"/>
</dbReference>
<feature type="region of interest" description="Disordered" evidence="8">
    <location>
        <begin position="1"/>
        <end position="29"/>
    </location>
</feature>
<dbReference type="Proteomes" id="UP000371041">
    <property type="component" value="Chromosome"/>
</dbReference>
<evidence type="ECO:0000256" key="8">
    <source>
        <dbReference type="SAM" id="MobiDB-lite"/>
    </source>
</evidence>
<reference evidence="10" key="1">
    <citation type="submission" date="2019-11" db="EMBL/GenBank/DDBJ databases">
        <title>The complete genome sequence of Saccharopolyspora sp. E2A.</title>
        <authorList>
            <person name="Zhang G."/>
        </authorList>
    </citation>
    <scope>NUCLEOTIDE SEQUENCE [LARGE SCALE GENOMIC DNA]</scope>
    <source>
        <strain evidence="10">E2A</strain>
    </source>
</reference>
<keyword evidence="10" id="KW-1185">Reference proteome</keyword>
<feature type="site" description="Important for catalytic activity" evidence="7">
    <location>
        <position position="288"/>
    </location>
</feature>
<dbReference type="KEGG" id="sace:GIY23_09125"/>
<dbReference type="RefSeq" id="WP_154076251.1">
    <property type="nucleotide sequence ID" value="NZ_CP045929.1"/>
</dbReference>
<comment type="function">
    <text evidence="7">Functions as a peptidoglycan terminase that cleaves nascent peptidoglycan strands endolytically to terminate their elongation.</text>
</comment>
<dbReference type="NCBIfam" id="TIGR00247">
    <property type="entry name" value="endolytic transglycosylase MltG"/>
    <property type="match status" value="1"/>
</dbReference>
<comment type="catalytic activity">
    <reaction evidence="7">
        <text>a peptidoglycan chain = a peptidoglycan chain with N-acetyl-1,6-anhydromuramyl-[peptide] at the reducing end + a peptidoglycan chain with N-acetylglucosamine at the non-reducing end.</text>
        <dbReference type="EC" id="4.2.2.29"/>
    </reaction>
</comment>
<feature type="compositionally biased region" description="Basic residues" evidence="8">
    <location>
        <begin position="18"/>
        <end position="29"/>
    </location>
</feature>
<dbReference type="GO" id="GO:0009252">
    <property type="term" value="P:peptidoglycan biosynthetic process"/>
    <property type="evidence" value="ECO:0007669"/>
    <property type="project" value="UniProtKB-UniRule"/>
</dbReference>
<feature type="region of interest" description="Disordered" evidence="8">
    <location>
        <begin position="329"/>
        <end position="361"/>
    </location>
</feature>
<evidence type="ECO:0000256" key="2">
    <source>
        <dbReference type="ARBA" id="ARBA00022692"/>
    </source>
</evidence>
<dbReference type="PANTHER" id="PTHR30518">
    <property type="entry name" value="ENDOLYTIC MUREIN TRANSGLYCOSYLASE"/>
    <property type="match status" value="1"/>
</dbReference>
<comment type="subcellular location">
    <subcellularLocation>
        <location evidence="7">Cell membrane</location>
        <topology evidence="7">Single-pass membrane protein</topology>
    </subcellularLocation>
</comment>
<dbReference type="GO" id="GO:0071555">
    <property type="term" value="P:cell wall organization"/>
    <property type="evidence" value="ECO:0007669"/>
    <property type="project" value="UniProtKB-KW"/>
</dbReference>
<evidence type="ECO:0000256" key="6">
    <source>
        <dbReference type="ARBA" id="ARBA00023316"/>
    </source>
</evidence>
<feature type="transmembrane region" description="Helical" evidence="7">
    <location>
        <begin position="37"/>
        <end position="58"/>
    </location>
</feature>
<evidence type="ECO:0000256" key="1">
    <source>
        <dbReference type="ARBA" id="ARBA00022475"/>
    </source>
</evidence>
<dbReference type="EMBL" id="CP045929">
    <property type="protein sequence ID" value="QGK69657.1"/>
    <property type="molecule type" value="Genomic_DNA"/>
</dbReference>
<dbReference type="Gene3D" id="3.30.1490.480">
    <property type="entry name" value="Endolytic murein transglycosylase"/>
    <property type="match status" value="1"/>
</dbReference>
<proteinExistence type="inferred from homology"/>
<dbReference type="EC" id="4.2.2.29" evidence="7"/>
<keyword evidence="1 7" id="KW-1003">Cell membrane</keyword>
<comment type="similarity">
    <text evidence="7">Belongs to the transglycosylase MltG family.</text>
</comment>
<keyword evidence="5 7" id="KW-0456">Lyase</keyword>
<dbReference type="GO" id="GO:0005886">
    <property type="term" value="C:plasma membrane"/>
    <property type="evidence" value="ECO:0007669"/>
    <property type="project" value="UniProtKB-SubCell"/>
</dbReference>
<evidence type="ECO:0000256" key="4">
    <source>
        <dbReference type="ARBA" id="ARBA00023136"/>
    </source>
</evidence>
<keyword evidence="2 7" id="KW-0812">Transmembrane</keyword>
<organism evidence="9 10">
    <name type="scientific">Allosaccharopolyspora coralli</name>
    <dbReference type="NCBI Taxonomy" id="2665642"/>
    <lineage>
        <taxon>Bacteria</taxon>
        <taxon>Bacillati</taxon>
        <taxon>Actinomycetota</taxon>
        <taxon>Actinomycetes</taxon>
        <taxon>Pseudonocardiales</taxon>
        <taxon>Pseudonocardiaceae</taxon>
        <taxon>Allosaccharopolyspora</taxon>
    </lineage>
</organism>
<dbReference type="AlphaFoldDB" id="A0A5Q3QFQ8"/>
<keyword evidence="3 7" id="KW-1133">Transmembrane helix</keyword>
<accession>A0A5Q3QFQ8</accession>
<dbReference type="HAMAP" id="MF_02065">
    <property type="entry name" value="MltG"/>
    <property type="match status" value="1"/>
</dbReference>
<dbReference type="GO" id="GO:0008932">
    <property type="term" value="F:lytic endotransglycosylase activity"/>
    <property type="evidence" value="ECO:0007669"/>
    <property type="project" value="UniProtKB-UniRule"/>
</dbReference>
<evidence type="ECO:0000256" key="5">
    <source>
        <dbReference type="ARBA" id="ARBA00023239"/>
    </source>
</evidence>
<evidence type="ECO:0000256" key="7">
    <source>
        <dbReference type="HAMAP-Rule" id="MF_02065"/>
    </source>
</evidence>
<feature type="compositionally biased region" description="Polar residues" evidence="8">
    <location>
        <begin position="341"/>
        <end position="357"/>
    </location>
</feature>